<dbReference type="AlphaFoldDB" id="R4PWN9"/>
<dbReference type="OrthoDB" id="9812250at2"/>
<reference evidence="1 2" key="1">
    <citation type="journal article" date="2013" name="Nat. Biotechnol.">
        <title>Genome sequences of rare, uncultured bacteria obtained by differential coverage binning of multiple metagenomes.</title>
        <authorList>
            <person name="Albertsen M."/>
            <person name="Hugenholtz P."/>
            <person name="Skarshewski A."/>
            <person name="Nielsen K.L."/>
            <person name="Tyson G.W."/>
            <person name="Nielsen P.H."/>
        </authorList>
    </citation>
    <scope>NUCLEOTIDE SEQUENCE [LARGE SCALE GENOMIC DNA]</scope>
    <source>
        <strain evidence="1">TM71</strain>
    </source>
</reference>
<keyword evidence="2" id="KW-1185">Reference proteome</keyword>
<gene>
    <name evidence="1" type="ORF">L336_0466</name>
</gene>
<dbReference type="RefSeq" id="WP_015641622.1">
    <property type="nucleotide sequence ID" value="NC_021219.1"/>
</dbReference>
<dbReference type="HOGENOM" id="CLU_149858_0_0_0"/>
<sequence length="144" mass="15880">MILALCASASFYNEVIAFCPKLEAMGFTVVLPKTAATMRAEGRENDEATTDWQASPQGYHGKAVLIREHFEEIAKSDAILVMNYEKHGSSNYIGPNVLMEMSVAFFLHKPIYILNGIPDESPLLDEILGLEPIVLNGDIHKIDG</sequence>
<name>R4PWN9_9BACT</name>
<evidence type="ECO:0000313" key="2">
    <source>
        <dbReference type="Proteomes" id="UP000013893"/>
    </source>
</evidence>
<accession>R4PWN9</accession>
<dbReference type="EMBL" id="CP005957">
    <property type="protein sequence ID" value="AGL62172.1"/>
    <property type="molecule type" value="Genomic_DNA"/>
</dbReference>
<evidence type="ECO:0000313" key="1">
    <source>
        <dbReference type="EMBL" id="AGL62172.1"/>
    </source>
</evidence>
<dbReference type="STRING" id="1332188.L336_0466"/>
<protein>
    <recommendedName>
        <fullName evidence="3">Maf-like protein</fullName>
    </recommendedName>
</protein>
<evidence type="ECO:0008006" key="3">
    <source>
        <dbReference type="Google" id="ProtNLM"/>
    </source>
</evidence>
<organism evidence="1 2">
    <name type="scientific">Candidatus Saccharimonas aalborgensis</name>
    <dbReference type="NCBI Taxonomy" id="1332188"/>
    <lineage>
        <taxon>Bacteria</taxon>
        <taxon>Candidatus Saccharimonadota</taxon>
        <taxon>Candidatus Saccharimonadia</taxon>
        <taxon>Candidatus Saccharimonadales</taxon>
        <taxon>Candidatus Saccharimonadaceae</taxon>
        <taxon>Candidatus Saccharimonas</taxon>
    </lineage>
</organism>
<proteinExistence type="predicted"/>
<dbReference type="KEGG" id="saal:L336_0466"/>
<dbReference type="Proteomes" id="UP000013893">
    <property type="component" value="Chromosome"/>
</dbReference>